<comment type="caution">
    <text evidence="3">The sequence shown here is derived from an EMBL/GenBank/DDBJ whole genome shotgun (WGS) entry which is preliminary data.</text>
</comment>
<evidence type="ECO:0000259" key="2">
    <source>
        <dbReference type="Pfam" id="PF00171"/>
    </source>
</evidence>
<sequence>MTGISEIMAKMDYGSARESLAEGTAWIEKRAIARHFIGGDFPEGGDLRPVLNPATTREIARVPLARAAEVSAALAAARQAQPLWEALGCEARARHLYALARGLQKRERLFAEVEVLNGGRPMRELREGDIPLAARCFYHHAGWAMQRDEAFPTLVPHGICAGLIPWHAPLLTAVRKIAPALAAGSVVVLKPSHLTPLSAVLLAELTLEIGLPPGVLTILQGDDETGALLVAQPGVRMVSVTGSVPTGRKIREATAGQGKAVTLSVSGTSTFIVLGDADPDAAVEGVVDGLWLNQGGMGCTGARLLVQEGLAGTFTARLKARMARLVTGDPLEKGTDLGALASEACCTRARDQIARATAAGADLHQGSAPEGNFLAPGLITGAAAQGCSGPIAVLTTFRTADEAVQLASHSRRAQSASIWSENITRATDLALRVKAAVVWVNCTHQLDAGAAFDGPGPAPEGGRRGMETWLTHPSPPGALREEQPSHWLPDPVAPPQGQALDMTLRHWIGGKFTRADNGLSAAIGGGPPVASGSRKDIRNAVEAAVKAAAWSAMSGHQRAQVLWFFAENLQQRQAEFAELTSDQEVRAALSRILAAASAADKAAGAVRDTKPGFLTLERAEPQGVLAILCPPEAPLLGLITMVAPALAMGNRVICVPSETAPHVGAKLAQVFAVSDLPAGALNIVTGPHLPLSEVLALHEEVSALWYCGTAAGSARVETLAAAGLKPVVTDGGHPAFWSAPADLMRRASRTRTIWLPFGA</sequence>
<keyword evidence="1" id="KW-0560">Oxidoreductase</keyword>
<dbReference type="InterPro" id="IPR016161">
    <property type="entry name" value="Ald_DH/histidinol_DH"/>
</dbReference>
<evidence type="ECO:0000256" key="1">
    <source>
        <dbReference type="ARBA" id="ARBA00023002"/>
    </source>
</evidence>
<organism evidence="3 4">
    <name type="scientific">Falsigemmobacter faecalis</name>
    <dbReference type="NCBI Taxonomy" id="2488730"/>
    <lineage>
        <taxon>Bacteria</taxon>
        <taxon>Pseudomonadati</taxon>
        <taxon>Pseudomonadota</taxon>
        <taxon>Alphaproteobacteria</taxon>
        <taxon>Rhodobacterales</taxon>
        <taxon>Paracoccaceae</taxon>
        <taxon>Falsigemmobacter</taxon>
    </lineage>
</organism>
<dbReference type="AlphaFoldDB" id="A0A3P3DDX0"/>
<dbReference type="InterPro" id="IPR016162">
    <property type="entry name" value="Ald_DH_N"/>
</dbReference>
<protein>
    <submittedName>
        <fullName evidence="3">Aldehyde dehydrogenase family protein</fullName>
    </submittedName>
</protein>
<dbReference type="InterPro" id="IPR015590">
    <property type="entry name" value="Aldehyde_DH_dom"/>
</dbReference>
<dbReference type="GO" id="GO:0016620">
    <property type="term" value="F:oxidoreductase activity, acting on the aldehyde or oxo group of donors, NAD or NADP as acceptor"/>
    <property type="evidence" value="ECO:0007669"/>
    <property type="project" value="InterPro"/>
</dbReference>
<gene>
    <name evidence="3" type="ORF">EG244_14575</name>
</gene>
<dbReference type="RefSeq" id="WP_124965739.1">
    <property type="nucleotide sequence ID" value="NZ_RRAZ01000023.1"/>
</dbReference>
<reference evidence="3 4" key="1">
    <citation type="submission" date="2018-11" db="EMBL/GenBank/DDBJ databases">
        <title>Gemmobacter sp. nov., YIM 102744-1 draft genome.</title>
        <authorList>
            <person name="Li G."/>
            <person name="Jiang Y."/>
        </authorList>
    </citation>
    <scope>NUCLEOTIDE SEQUENCE [LARGE SCALE GENOMIC DNA]</scope>
    <source>
        <strain evidence="3 4">YIM 102744-1</strain>
    </source>
</reference>
<dbReference type="InterPro" id="IPR016163">
    <property type="entry name" value="Ald_DH_C"/>
</dbReference>
<dbReference type="Proteomes" id="UP000282125">
    <property type="component" value="Unassembled WGS sequence"/>
</dbReference>
<dbReference type="Pfam" id="PF00171">
    <property type="entry name" value="Aldedh"/>
    <property type="match status" value="2"/>
</dbReference>
<evidence type="ECO:0000313" key="3">
    <source>
        <dbReference type="EMBL" id="RRH72483.1"/>
    </source>
</evidence>
<dbReference type="Gene3D" id="3.40.309.10">
    <property type="entry name" value="Aldehyde Dehydrogenase, Chain A, domain 2"/>
    <property type="match status" value="1"/>
</dbReference>
<keyword evidence="4" id="KW-1185">Reference proteome</keyword>
<name>A0A3P3DDX0_9RHOB</name>
<proteinExistence type="predicted"/>
<evidence type="ECO:0000313" key="4">
    <source>
        <dbReference type="Proteomes" id="UP000282125"/>
    </source>
</evidence>
<dbReference type="PANTHER" id="PTHR11699">
    <property type="entry name" value="ALDEHYDE DEHYDROGENASE-RELATED"/>
    <property type="match status" value="1"/>
</dbReference>
<dbReference type="SUPFAM" id="SSF53720">
    <property type="entry name" value="ALDH-like"/>
    <property type="match status" value="2"/>
</dbReference>
<dbReference type="Gene3D" id="3.40.605.10">
    <property type="entry name" value="Aldehyde Dehydrogenase, Chain A, domain 1"/>
    <property type="match status" value="2"/>
</dbReference>
<dbReference type="OrthoDB" id="9812625at2"/>
<feature type="domain" description="Aldehyde dehydrogenase" evidence="2">
    <location>
        <begin position="529"/>
        <end position="732"/>
    </location>
</feature>
<dbReference type="EMBL" id="RRAZ01000023">
    <property type="protein sequence ID" value="RRH72483.1"/>
    <property type="molecule type" value="Genomic_DNA"/>
</dbReference>
<feature type="domain" description="Aldehyde dehydrogenase" evidence="2">
    <location>
        <begin position="49"/>
        <end position="454"/>
    </location>
</feature>
<accession>A0A3P3DDX0</accession>